<evidence type="ECO:0000256" key="2">
    <source>
        <dbReference type="SAM" id="SignalP"/>
    </source>
</evidence>
<protein>
    <submittedName>
        <fullName evidence="3">Uncharacterized protein</fullName>
    </submittedName>
</protein>
<dbReference type="AlphaFoldDB" id="A0ABD1F3P8"/>
<keyword evidence="2" id="KW-0732">Signal</keyword>
<dbReference type="Proteomes" id="UP001566132">
    <property type="component" value="Unassembled WGS sequence"/>
</dbReference>
<proteinExistence type="predicted"/>
<organism evidence="3 4">
    <name type="scientific">Hypothenemus hampei</name>
    <name type="common">Coffee berry borer</name>
    <dbReference type="NCBI Taxonomy" id="57062"/>
    <lineage>
        <taxon>Eukaryota</taxon>
        <taxon>Metazoa</taxon>
        <taxon>Ecdysozoa</taxon>
        <taxon>Arthropoda</taxon>
        <taxon>Hexapoda</taxon>
        <taxon>Insecta</taxon>
        <taxon>Pterygota</taxon>
        <taxon>Neoptera</taxon>
        <taxon>Endopterygota</taxon>
        <taxon>Coleoptera</taxon>
        <taxon>Polyphaga</taxon>
        <taxon>Cucujiformia</taxon>
        <taxon>Curculionidae</taxon>
        <taxon>Scolytinae</taxon>
        <taxon>Hypothenemus</taxon>
    </lineage>
</organism>
<evidence type="ECO:0000313" key="3">
    <source>
        <dbReference type="EMBL" id="KAL1509892.1"/>
    </source>
</evidence>
<gene>
    <name evidence="3" type="ORF">ABEB36_004561</name>
</gene>
<feature type="compositionally biased region" description="Gly residues" evidence="1">
    <location>
        <begin position="43"/>
        <end position="55"/>
    </location>
</feature>
<reference evidence="3 4" key="1">
    <citation type="submission" date="2024-05" db="EMBL/GenBank/DDBJ databases">
        <title>Genetic variation in Jamaican populations of the coffee berry borer (Hypothenemus hampei).</title>
        <authorList>
            <person name="Errbii M."/>
            <person name="Myrie A."/>
        </authorList>
    </citation>
    <scope>NUCLEOTIDE SEQUENCE [LARGE SCALE GENOMIC DNA]</scope>
    <source>
        <strain evidence="3">JA-Hopewell-2020-01-JO</strain>
        <tissue evidence="3">Whole body</tissue>
    </source>
</reference>
<name>A0ABD1F3P8_HYPHA</name>
<feature type="region of interest" description="Disordered" evidence="1">
    <location>
        <begin position="36"/>
        <end position="55"/>
    </location>
</feature>
<feature type="signal peptide" evidence="2">
    <location>
        <begin position="1"/>
        <end position="32"/>
    </location>
</feature>
<evidence type="ECO:0000313" key="4">
    <source>
        <dbReference type="Proteomes" id="UP001566132"/>
    </source>
</evidence>
<evidence type="ECO:0000256" key="1">
    <source>
        <dbReference type="SAM" id="MobiDB-lite"/>
    </source>
</evidence>
<accession>A0ABD1F3P8</accession>
<dbReference type="EMBL" id="JBDJPC010000003">
    <property type="protein sequence ID" value="KAL1509892.1"/>
    <property type="molecule type" value="Genomic_DNA"/>
</dbReference>
<sequence length="101" mass="10155">MGFLCVSKQHLFACLVFLLIMVIVMDKNGIVAVPTGGKSSTAGEGGGGGGDSGGGGGGTLTVKIAAKVNATNDNATGPTTTPKQCLYGFENVNGTCREIFR</sequence>
<keyword evidence="4" id="KW-1185">Reference proteome</keyword>
<feature type="chain" id="PRO_5044842785" evidence="2">
    <location>
        <begin position="33"/>
        <end position="101"/>
    </location>
</feature>
<comment type="caution">
    <text evidence="3">The sequence shown here is derived from an EMBL/GenBank/DDBJ whole genome shotgun (WGS) entry which is preliminary data.</text>
</comment>